<dbReference type="InterPro" id="IPR000182">
    <property type="entry name" value="GNAT_dom"/>
</dbReference>
<keyword evidence="3" id="KW-1185">Reference proteome</keyword>
<dbReference type="InterPro" id="IPR039143">
    <property type="entry name" value="GNPNAT1-like"/>
</dbReference>
<dbReference type="SUPFAM" id="SSF55729">
    <property type="entry name" value="Acyl-CoA N-acyltransferases (Nat)"/>
    <property type="match status" value="1"/>
</dbReference>
<dbReference type="eggNOG" id="COG2153">
    <property type="taxonomic scope" value="Bacteria"/>
</dbReference>
<evidence type="ECO:0000259" key="1">
    <source>
        <dbReference type="PROSITE" id="PS51186"/>
    </source>
</evidence>
<dbReference type="RefSeq" id="WP_036681039.1">
    <property type="nucleotide sequence ID" value="NZ_JNVM01000009.1"/>
</dbReference>
<evidence type="ECO:0000313" key="2">
    <source>
        <dbReference type="EMBL" id="KEQ25811.1"/>
    </source>
</evidence>
<dbReference type="PANTHER" id="PTHR13355:SF11">
    <property type="entry name" value="GLUCOSAMINE 6-PHOSPHATE N-ACETYLTRANSFERASE"/>
    <property type="match status" value="1"/>
</dbReference>
<gene>
    <name evidence="2" type="ORF">ET33_37195</name>
</gene>
<dbReference type="GO" id="GO:0004343">
    <property type="term" value="F:glucosamine 6-phosphate N-acetyltransferase activity"/>
    <property type="evidence" value="ECO:0007669"/>
    <property type="project" value="TreeGrafter"/>
</dbReference>
<dbReference type="Proteomes" id="UP000028123">
    <property type="component" value="Unassembled WGS sequence"/>
</dbReference>
<dbReference type="EMBL" id="JNVM01000009">
    <property type="protein sequence ID" value="KEQ25811.1"/>
    <property type="molecule type" value="Genomic_DNA"/>
</dbReference>
<dbReference type="Gene3D" id="3.40.630.30">
    <property type="match status" value="1"/>
</dbReference>
<protein>
    <submittedName>
        <fullName evidence="2">GCN5 family acetyltransferase</fullName>
    </submittedName>
</protein>
<dbReference type="PROSITE" id="PS51186">
    <property type="entry name" value="GNAT"/>
    <property type="match status" value="1"/>
</dbReference>
<sequence length="147" mass="16814">MDLSIMPVHTEEQLRDCFTVRIRVFVEEQGVSPEEEMDDYDASPSAARHFLIMNGNEPAAAARWIMYDGKTAKLQRIAVMKPYRGYGLGRQIIQAMEEDVRSQGVPAIILDAQTQAEAFYEKLGYKTVSTEQFLDAGIWHVRMRKEL</sequence>
<organism evidence="2 3">
    <name type="scientific">Paenibacillus tyrfis</name>
    <dbReference type="NCBI Taxonomy" id="1501230"/>
    <lineage>
        <taxon>Bacteria</taxon>
        <taxon>Bacillati</taxon>
        <taxon>Bacillota</taxon>
        <taxon>Bacilli</taxon>
        <taxon>Bacillales</taxon>
        <taxon>Paenibacillaceae</taxon>
        <taxon>Paenibacillus</taxon>
    </lineage>
</organism>
<dbReference type="PANTHER" id="PTHR13355">
    <property type="entry name" value="GLUCOSAMINE 6-PHOSPHATE N-ACETYLTRANSFERASE"/>
    <property type="match status" value="1"/>
</dbReference>
<dbReference type="CDD" id="cd04301">
    <property type="entry name" value="NAT_SF"/>
    <property type="match status" value="1"/>
</dbReference>
<evidence type="ECO:0000313" key="3">
    <source>
        <dbReference type="Proteomes" id="UP000028123"/>
    </source>
</evidence>
<comment type="caution">
    <text evidence="2">The sequence shown here is derived from an EMBL/GenBank/DDBJ whole genome shotgun (WGS) entry which is preliminary data.</text>
</comment>
<dbReference type="OrthoDB" id="9796171at2"/>
<dbReference type="AlphaFoldDB" id="A0A081P538"/>
<name>A0A081P538_9BACL</name>
<keyword evidence="2" id="KW-0808">Transferase</keyword>
<accession>A0A081P538</accession>
<proteinExistence type="predicted"/>
<dbReference type="Pfam" id="PF13673">
    <property type="entry name" value="Acetyltransf_10"/>
    <property type="match status" value="1"/>
</dbReference>
<feature type="domain" description="N-acetyltransferase" evidence="1">
    <location>
        <begin position="4"/>
        <end position="147"/>
    </location>
</feature>
<dbReference type="InterPro" id="IPR016181">
    <property type="entry name" value="Acyl_CoA_acyltransferase"/>
</dbReference>
<reference evidence="2 3" key="1">
    <citation type="submission" date="2014-06" db="EMBL/GenBank/DDBJ databases">
        <title>Draft genome sequence of Paenibacillus sp. MSt1.</title>
        <authorList>
            <person name="Aw Y.K."/>
            <person name="Ong K.S."/>
            <person name="Gan H.M."/>
            <person name="Lee S.M."/>
        </authorList>
    </citation>
    <scope>NUCLEOTIDE SEQUENCE [LARGE SCALE GENOMIC DNA]</scope>
    <source>
        <strain evidence="2 3">MSt1</strain>
    </source>
</reference>